<evidence type="ECO:0000256" key="1">
    <source>
        <dbReference type="SAM" id="MobiDB-lite"/>
    </source>
</evidence>
<keyword evidence="2" id="KW-1133">Transmembrane helix</keyword>
<protein>
    <submittedName>
        <fullName evidence="3">Uncharacterized protein</fullName>
    </submittedName>
</protein>
<feature type="transmembrane region" description="Helical" evidence="2">
    <location>
        <begin position="85"/>
        <end position="105"/>
    </location>
</feature>
<name>A0ABS6WQV5_9HYPH</name>
<feature type="compositionally biased region" description="Basic and acidic residues" evidence="1">
    <location>
        <begin position="1"/>
        <end position="19"/>
    </location>
</feature>
<comment type="caution">
    <text evidence="3">The sequence shown here is derived from an EMBL/GenBank/DDBJ whole genome shotgun (WGS) entry which is preliminary data.</text>
</comment>
<keyword evidence="2" id="KW-0472">Membrane</keyword>
<keyword evidence="2" id="KW-0812">Transmembrane</keyword>
<evidence type="ECO:0000313" key="3">
    <source>
        <dbReference type="EMBL" id="MBW3098357.1"/>
    </source>
</evidence>
<sequence length="106" mass="10784">MARDTGHTASEEERLRGDIDSGQTGEKVAAIDPAAAPLGADAEAGGVRTDQAAVARDRLEQETGRETAGVGATAVSAEPKHGPRFGTALIVLAAVLVLAALWVLLV</sequence>
<dbReference type="Proteomes" id="UP001430804">
    <property type="component" value="Unassembled WGS sequence"/>
</dbReference>
<keyword evidence="4" id="KW-1185">Reference proteome</keyword>
<organism evidence="3 4">
    <name type="scientific">Pseudohoeflea coraliihabitans</name>
    <dbReference type="NCBI Taxonomy" id="2860393"/>
    <lineage>
        <taxon>Bacteria</taxon>
        <taxon>Pseudomonadati</taxon>
        <taxon>Pseudomonadota</taxon>
        <taxon>Alphaproteobacteria</taxon>
        <taxon>Hyphomicrobiales</taxon>
        <taxon>Rhizobiaceae</taxon>
        <taxon>Pseudohoeflea</taxon>
    </lineage>
</organism>
<accession>A0ABS6WQV5</accession>
<evidence type="ECO:0000313" key="4">
    <source>
        <dbReference type="Proteomes" id="UP001430804"/>
    </source>
</evidence>
<evidence type="ECO:0000256" key="2">
    <source>
        <dbReference type="SAM" id="Phobius"/>
    </source>
</evidence>
<dbReference type="RefSeq" id="WP_219202317.1">
    <property type="nucleotide sequence ID" value="NZ_JAHWQX010000003.1"/>
</dbReference>
<reference evidence="3" key="1">
    <citation type="submission" date="2021-07" db="EMBL/GenBank/DDBJ databases">
        <title>Pseudohoeflea marina sp. nov. a polyhydroxyalcanoate-producing bacterium.</title>
        <authorList>
            <person name="Zheng W."/>
            <person name="Yu S."/>
            <person name="Huang Y."/>
        </authorList>
    </citation>
    <scope>NUCLEOTIDE SEQUENCE</scope>
    <source>
        <strain evidence="3">DP4N28-3</strain>
    </source>
</reference>
<gene>
    <name evidence="3" type="ORF">KY465_13810</name>
</gene>
<feature type="region of interest" description="Disordered" evidence="1">
    <location>
        <begin position="1"/>
        <end position="27"/>
    </location>
</feature>
<proteinExistence type="predicted"/>
<dbReference type="EMBL" id="JAHWQX010000003">
    <property type="protein sequence ID" value="MBW3098357.1"/>
    <property type="molecule type" value="Genomic_DNA"/>
</dbReference>